<gene>
    <name evidence="1" type="ORF">bsdE14_13890</name>
</gene>
<evidence type="ECO:0000313" key="2">
    <source>
        <dbReference type="Proteomes" id="UP001208567"/>
    </source>
</evidence>
<organism evidence="1 2">
    <name type="scientific">Clostridium omnivorum</name>
    <dbReference type="NCBI Taxonomy" id="1604902"/>
    <lineage>
        <taxon>Bacteria</taxon>
        <taxon>Bacillati</taxon>
        <taxon>Bacillota</taxon>
        <taxon>Clostridia</taxon>
        <taxon>Eubacteriales</taxon>
        <taxon>Clostridiaceae</taxon>
        <taxon>Clostridium</taxon>
    </lineage>
</organism>
<proteinExistence type="predicted"/>
<keyword evidence="2" id="KW-1185">Reference proteome</keyword>
<name>A0ABQ5N4C9_9CLOT</name>
<reference evidence="1 2" key="1">
    <citation type="journal article" date="2024" name="Int. J. Syst. Evol. Microbiol.">
        <title>Clostridium omnivorum sp. nov., isolated from anoxic soil under the treatment of reductive soil disinfestation.</title>
        <authorList>
            <person name="Ueki A."/>
            <person name="Tonouchi A."/>
            <person name="Kaku N."/>
            <person name="Honma S."/>
            <person name="Ueki K."/>
        </authorList>
    </citation>
    <scope>NUCLEOTIDE SEQUENCE [LARGE SCALE GENOMIC DNA]</scope>
    <source>
        <strain evidence="1 2">E14</strain>
    </source>
</reference>
<sequence>MFIALLFFILIATSAFGYFYFMGKLNTQRKQIVVLSKQNQELIKKLSIMKAHEREYENNTSSFNNSDVS</sequence>
<dbReference type="EMBL" id="BRXR01000001">
    <property type="protein sequence ID" value="GLC29979.1"/>
    <property type="molecule type" value="Genomic_DNA"/>
</dbReference>
<evidence type="ECO:0000313" key="1">
    <source>
        <dbReference type="EMBL" id="GLC29979.1"/>
    </source>
</evidence>
<accession>A0ABQ5N4C9</accession>
<comment type="caution">
    <text evidence="1">The sequence shown here is derived from an EMBL/GenBank/DDBJ whole genome shotgun (WGS) entry which is preliminary data.</text>
</comment>
<dbReference type="Proteomes" id="UP001208567">
    <property type="component" value="Unassembled WGS sequence"/>
</dbReference>
<dbReference type="RefSeq" id="WP_264849250.1">
    <property type="nucleotide sequence ID" value="NZ_BRXR01000001.1"/>
</dbReference>
<protein>
    <submittedName>
        <fullName evidence="1">Uncharacterized protein</fullName>
    </submittedName>
</protein>